<feature type="signal peptide" evidence="5">
    <location>
        <begin position="1"/>
        <end position="25"/>
    </location>
</feature>
<dbReference type="InterPro" id="IPR028081">
    <property type="entry name" value="Leu-bd"/>
</dbReference>
<name>A0A5C7S8X0_THASP</name>
<evidence type="ECO:0000256" key="5">
    <source>
        <dbReference type="SAM" id="SignalP"/>
    </source>
</evidence>
<evidence type="ECO:0000256" key="4">
    <source>
        <dbReference type="ARBA" id="ARBA00022970"/>
    </source>
</evidence>
<comment type="caution">
    <text evidence="7">The sequence shown here is derived from an EMBL/GenBank/DDBJ whole genome shotgun (WGS) entry which is preliminary data.</text>
</comment>
<dbReference type="Proteomes" id="UP000321192">
    <property type="component" value="Unassembled WGS sequence"/>
</dbReference>
<dbReference type="CDD" id="cd06359">
    <property type="entry name" value="PBP1_Nba-like"/>
    <property type="match status" value="1"/>
</dbReference>
<keyword evidence="2" id="KW-0813">Transport</keyword>
<evidence type="ECO:0000256" key="1">
    <source>
        <dbReference type="ARBA" id="ARBA00010062"/>
    </source>
</evidence>
<dbReference type="InterPro" id="IPR000709">
    <property type="entry name" value="Leu_Ile_Val-bd"/>
</dbReference>
<gene>
    <name evidence="7" type="ORF">E6Q80_20420</name>
</gene>
<evidence type="ECO:0000313" key="8">
    <source>
        <dbReference type="Proteomes" id="UP000321192"/>
    </source>
</evidence>
<dbReference type="SUPFAM" id="SSF53822">
    <property type="entry name" value="Periplasmic binding protein-like I"/>
    <property type="match status" value="1"/>
</dbReference>
<dbReference type="PANTHER" id="PTHR30483">
    <property type="entry name" value="LEUCINE-SPECIFIC-BINDING PROTEIN"/>
    <property type="match status" value="1"/>
</dbReference>
<comment type="similarity">
    <text evidence="1">Belongs to the leucine-binding protein family.</text>
</comment>
<evidence type="ECO:0000313" key="7">
    <source>
        <dbReference type="EMBL" id="TXH79486.1"/>
    </source>
</evidence>
<keyword evidence="4" id="KW-0029">Amino-acid transport</keyword>
<keyword evidence="3 5" id="KW-0732">Signal</keyword>
<dbReference type="InterPro" id="IPR051010">
    <property type="entry name" value="BCAA_transport"/>
</dbReference>
<dbReference type="PRINTS" id="PR00337">
    <property type="entry name" value="LEUILEVALBP"/>
</dbReference>
<accession>A0A5C7S8X0</accession>
<feature type="domain" description="Leucine-binding protein" evidence="6">
    <location>
        <begin position="28"/>
        <end position="363"/>
    </location>
</feature>
<proteinExistence type="inferred from homology"/>
<feature type="chain" id="PRO_5022995173" evidence="5">
    <location>
        <begin position="26"/>
        <end position="390"/>
    </location>
</feature>
<dbReference type="GO" id="GO:0006865">
    <property type="term" value="P:amino acid transport"/>
    <property type="evidence" value="ECO:0007669"/>
    <property type="project" value="UniProtKB-KW"/>
</dbReference>
<reference evidence="7 8" key="1">
    <citation type="submission" date="2018-09" db="EMBL/GenBank/DDBJ databases">
        <title>Metagenome Assembled Genomes from an Advanced Water Purification Facility.</title>
        <authorList>
            <person name="Stamps B.W."/>
            <person name="Spear J.R."/>
        </authorList>
    </citation>
    <scope>NUCLEOTIDE SEQUENCE [LARGE SCALE GENOMIC DNA]</scope>
    <source>
        <strain evidence="7">Bin_27_1</strain>
    </source>
</reference>
<dbReference type="EMBL" id="SSFD01000348">
    <property type="protein sequence ID" value="TXH79486.1"/>
    <property type="molecule type" value="Genomic_DNA"/>
</dbReference>
<protein>
    <submittedName>
        <fullName evidence="7">ABC transporter substrate-binding protein</fullName>
    </submittedName>
</protein>
<dbReference type="RefSeq" id="WP_276661746.1">
    <property type="nucleotide sequence ID" value="NZ_SSFD01000348.1"/>
</dbReference>
<evidence type="ECO:0000259" key="6">
    <source>
        <dbReference type="Pfam" id="PF13458"/>
    </source>
</evidence>
<sequence>MLQMKKLSVAFALCGAAALNATAHAADIKVGIALDLSGPFSALGAEARDGFELAIEKLGGKLGGQPAEFIRSDFGGNPEQANQLVARFLQRDGIHFFTGPIGSNAALAVGPALFAAKVPYLSANPGPSAYAGEKCSPWFFAQYQNDTYDEAAGKVANEKGYKNVLLIAPNYPAGKDHLNGFKRLYKGAVKDEIYTKLGQIDYAAEIAQIRAAKPDAVFFFLPGAMGINFVKQFVGGGLEDIPLIAPGFSADEDVIQAVGEPMLGVLNTAHWTHDLQNPANAAFVSAFRQKYAGRYPSVYAAMAYDTLMAMDAAVRDVGGRIDDREAVLKALKNPSFKSLRGEFQYGANNFPVQNYYLREVGKDAEGRITNKLVGTTLEKHQDAYVGACRM</sequence>
<dbReference type="Pfam" id="PF13458">
    <property type="entry name" value="Peripla_BP_6"/>
    <property type="match status" value="1"/>
</dbReference>
<dbReference type="Gene3D" id="3.40.50.2300">
    <property type="match status" value="2"/>
</dbReference>
<dbReference type="PANTHER" id="PTHR30483:SF6">
    <property type="entry name" value="PERIPLASMIC BINDING PROTEIN OF ABC TRANSPORTER FOR NATURAL AMINO ACIDS"/>
    <property type="match status" value="1"/>
</dbReference>
<dbReference type="AlphaFoldDB" id="A0A5C7S8X0"/>
<evidence type="ECO:0000256" key="3">
    <source>
        <dbReference type="ARBA" id="ARBA00022729"/>
    </source>
</evidence>
<evidence type="ECO:0000256" key="2">
    <source>
        <dbReference type="ARBA" id="ARBA00022448"/>
    </source>
</evidence>
<organism evidence="7 8">
    <name type="scientific">Thauera aminoaromatica</name>
    <dbReference type="NCBI Taxonomy" id="164330"/>
    <lineage>
        <taxon>Bacteria</taxon>
        <taxon>Pseudomonadati</taxon>
        <taxon>Pseudomonadota</taxon>
        <taxon>Betaproteobacteria</taxon>
        <taxon>Rhodocyclales</taxon>
        <taxon>Zoogloeaceae</taxon>
        <taxon>Thauera</taxon>
    </lineage>
</organism>
<dbReference type="InterPro" id="IPR028082">
    <property type="entry name" value="Peripla_BP_I"/>
</dbReference>